<protein>
    <submittedName>
        <fullName evidence="1">9530_t:CDS:1</fullName>
    </submittedName>
</protein>
<gene>
    <name evidence="1" type="ORF">PBRASI_LOCUS4878</name>
</gene>
<dbReference type="EMBL" id="CAJVPI010000531">
    <property type="protein sequence ID" value="CAG8546834.1"/>
    <property type="molecule type" value="Genomic_DNA"/>
</dbReference>
<dbReference type="InterPro" id="IPR032710">
    <property type="entry name" value="NTF2-like_dom_sf"/>
</dbReference>
<name>A0A9N9FP71_9GLOM</name>
<dbReference type="OrthoDB" id="5440at2759"/>
<dbReference type="PANTHER" id="PTHR38436:SF3">
    <property type="entry name" value="CARBOXYMETHYLENEBUTENOLIDASE-RELATED"/>
    <property type="match status" value="1"/>
</dbReference>
<dbReference type="InterPro" id="IPR009959">
    <property type="entry name" value="Cyclase_SnoaL-like"/>
</dbReference>
<dbReference type="PANTHER" id="PTHR38436">
    <property type="entry name" value="POLYKETIDE CYCLASE SNOAL-LIKE DOMAIN"/>
    <property type="match status" value="1"/>
</dbReference>
<evidence type="ECO:0000313" key="2">
    <source>
        <dbReference type="Proteomes" id="UP000789739"/>
    </source>
</evidence>
<dbReference type="Gene3D" id="3.10.450.50">
    <property type="match status" value="1"/>
</dbReference>
<comment type="caution">
    <text evidence="1">The sequence shown here is derived from an EMBL/GenBank/DDBJ whole genome shotgun (WGS) entry which is preliminary data.</text>
</comment>
<keyword evidence="2" id="KW-1185">Reference proteome</keyword>
<accession>A0A9N9FP71</accession>
<proteinExistence type="predicted"/>
<sequence length="354" mass="40108">MSKIVDLATPFANLPVVPACLQHPSNVGPGLILLSEKLNISPSIKAEADEFCEDGFVTLIPDLSEIHGQDRIMLYLSCAFEILEDIRLLCGVGYLPTSDSVVEKRIEDINIPFALHLPQSTPKKLLDRCNILSHIKVYTYPLAKPDSSETETPTLNHAHKDLAYNRSLSLLKTVMGNKYDLSQLWDQHCQFEFEDKDVKKTLDTMVDEPYVNHVPTMTGGCGKKALMEFYAHHFIPCNPPSTKITPITRSVTSTRVIDEFIFSFTHTCEMDWLLPAIAPTNKYVEIPMIAIVEFHGDKIACERIYWDQASVLLQVGLIEKVDHVIHGQEQADKVMEYISSRENKYEEDRGNMRK</sequence>
<reference evidence="1" key="1">
    <citation type="submission" date="2021-06" db="EMBL/GenBank/DDBJ databases">
        <authorList>
            <person name="Kallberg Y."/>
            <person name="Tangrot J."/>
            <person name="Rosling A."/>
        </authorList>
    </citation>
    <scope>NUCLEOTIDE SEQUENCE</scope>
    <source>
        <strain evidence="1">BR232B</strain>
    </source>
</reference>
<dbReference type="Proteomes" id="UP000789739">
    <property type="component" value="Unassembled WGS sequence"/>
</dbReference>
<organism evidence="1 2">
    <name type="scientific">Paraglomus brasilianum</name>
    <dbReference type="NCBI Taxonomy" id="144538"/>
    <lineage>
        <taxon>Eukaryota</taxon>
        <taxon>Fungi</taxon>
        <taxon>Fungi incertae sedis</taxon>
        <taxon>Mucoromycota</taxon>
        <taxon>Glomeromycotina</taxon>
        <taxon>Glomeromycetes</taxon>
        <taxon>Paraglomerales</taxon>
        <taxon>Paraglomeraceae</taxon>
        <taxon>Paraglomus</taxon>
    </lineage>
</organism>
<dbReference type="SUPFAM" id="SSF54427">
    <property type="entry name" value="NTF2-like"/>
    <property type="match status" value="1"/>
</dbReference>
<evidence type="ECO:0000313" key="1">
    <source>
        <dbReference type="EMBL" id="CAG8546834.1"/>
    </source>
</evidence>
<dbReference type="GO" id="GO:0030638">
    <property type="term" value="P:polyketide metabolic process"/>
    <property type="evidence" value="ECO:0007669"/>
    <property type="project" value="InterPro"/>
</dbReference>
<dbReference type="AlphaFoldDB" id="A0A9N9FP71"/>